<name>A0ACB5RAH7_9CLOT</name>
<protein>
    <submittedName>
        <fullName evidence="1">Uncharacterized protein</fullName>
    </submittedName>
</protein>
<dbReference type="Proteomes" id="UP001058074">
    <property type="component" value="Unassembled WGS sequence"/>
</dbReference>
<keyword evidence="2" id="KW-1185">Reference proteome</keyword>
<proteinExistence type="predicted"/>
<organism evidence="1 2">
    <name type="scientific">Inconstantimicrobium mannanitabidum</name>
    <dbReference type="NCBI Taxonomy" id="1604901"/>
    <lineage>
        <taxon>Bacteria</taxon>
        <taxon>Bacillati</taxon>
        <taxon>Bacillota</taxon>
        <taxon>Clostridia</taxon>
        <taxon>Eubacteriales</taxon>
        <taxon>Clostridiaceae</taxon>
        <taxon>Inconstantimicrobium</taxon>
    </lineage>
</organism>
<accession>A0ACB5RAH7</accession>
<evidence type="ECO:0000313" key="2">
    <source>
        <dbReference type="Proteomes" id="UP001058074"/>
    </source>
</evidence>
<comment type="caution">
    <text evidence="1">The sequence shown here is derived from an EMBL/GenBank/DDBJ whole genome shotgun (WGS) entry which is preliminary data.</text>
</comment>
<gene>
    <name evidence="1" type="ORF">rsdtw13_13050</name>
</gene>
<dbReference type="EMBL" id="BROD01000001">
    <property type="protein sequence ID" value="GKX66047.1"/>
    <property type="molecule type" value="Genomic_DNA"/>
</dbReference>
<evidence type="ECO:0000313" key="1">
    <source>
        <dbReference type="EMBL" id="GKX66047.1"/>
    </source>
</evidence>
<sequence length="89" mass="10110">MDEEEKLQKDILLRLRKIEGQVKGIQKMVDKNVCCDDVLVQIAAIRAAINKVGGLVIENYVNNCLGLDEDPEEQEKVKNLIKTVNKFLK</sequence>
<reference evidence="1" key="1">
    <citation type="journal article" date="2025" name="Int. J. Syst. Evol. Microbiol.">
        <title>Inconstantimicrobium mannanitabidum sp. nov., a novel member of the family Clostridiaceae isolated from anoxic soil under the treatment of reductive soil disinfestation.</title>
        <authorList>
            <person name="Ueki A."/>
            <person name="Tonouchi A."/>
            <person name="Honma S."/>
            <person name="Kaku N."/>
            <person name="Ueki K."/>
        </authorList>
    </citation>
    <scope>NUCLEOTIDE SEQUENCE</scope>
    <source>
        <strain evidence="1">TW13</strain>
    </source>
</reference>